<dbReference type="PANTHER" id="PTHR11895">
    <property type="entry name" value="TRANSAMIDASE"/>
    <property type="match status" value="1"/>
</dbReference>
<keyword evidence="4" id="KW-1185">Reference proteome</keyword>
<sequence length="605" mass="64544">MTFTISECLSAYRTGHMTVREHVAAVMRAIRTDDARNVWITILNDAEVEPYIKALEHADPDQLPLYGIPFAIKDNIDLAGIETSAGCPDYAYVPDQSAFVVQRLIDAGAVPVGKTNLDQFATGLVGTRSPWGACRNALDPAYVSGGSSSGSAVAVSLGHVAFSLGTDTAGSGRVPAAFNNVVGVKPTRGLLSARGVVPACRTLDTVSIFSATAADAQRVLEVASVFDPHDAFARADSVPSLGHGRILTGRFRFGVPREEQLEFFGNADARRLFQDAVQQLESLGGVSVELDFEPFLQAAELLYDGPWVAERYAAIRELIEHQPESLMDVTRTIIGGGRNPLASDAFEAEYRLTEIKRATEAHWADVDLMVTPTAGTIYTIDAVSAAPVQLNSNLGYYTNFMNLLDYSALAVPAGFLGNGLPFGVTLFAPAFYDHDLLAVGDRLHRIQSLPLGATGQAVPDDDPVAARHEHTVTVAVCGAHMRGLPLNWQLTARRARFLCVTRSAAEYRFHALAGGPPYRPGMVHVGDGGGAVELELWEVPADQFGSFVAGIPAPLGIGKVRLASGDTVPGFVCEASGAEGAEDITELGSWRAWLETVTEATGRHG</sequence>
<reference evidence="3 4" key="1">
    <citation type="submission" date="2016-10" db="EMBL/GenBank/DDBJ databases">
        <authorList>
            <person name="de Groot N.N."/>
        </authorList>
    </citation>
    <scope>NUCLEOTIDE SEQUENCE [LARGE SCALE GENOMIC DNA]</scope>
    <source>
        <strain evidence="3 4">CGMCC 1.6291</strain>
    </source>
</reference>
<dbReference type="STRING" id="406100.SAMN04488052_102478"/>
<keyword evidence="3" id="KW-0378">Hydrolase</keyword>
<evidence type="ECO:0000259" key="2">
    <source>
        <dbReference type="Pfam" id="PF21986"/>
    </source>
</evidence>
<dbReference type="InterPro" id="IPR000120">
    <property type="entry name" value="Amidase"/>
</dbReference>
<dbReference type="SUPFAM" id="SSF75304">
    <property type="entry name" value="Amidase signature (AS) enzymes"/>
    <property type="match status" value="1"/>
</dbReference>
<feature type="domain" description="Allophanate hydrolase C-terminal" evidence="2">
    <location>
        <begin position="472"/>
        <end position="594"/>
    </location>
</feature>
<evidence type="ECO:0000259" key="1">
    <source>
        <dbReference type="Pfam" id="PF01425"/>
    </source>
</evidence>
<dbReference type="Gene3D" id="1.20.58.1700">
    <property type="match status" value="1"/>
</dbReference>
<evidence type="ECO:0000313" key="4">
    <source>
        <dbReference type="Proteomes" id="UP000199657"/>
    </source>
</evidence>
<dbReference type="NCBIfam" id="TIGR02713">
    <property type="entry name" value="allophanate_hyd"/>
    <property type="match status" value="1"/>
</dbReference>
<dbReference type="Gene3D" id="3.10.490.10">
    <property type="entry name" value="Gamma-glutamyl cyclotransferase-like"/>
    <property type="match status" value="1"/>
</dbReference>
<dbReference type="GO" id="GO:0016787">
    <property type="term" value="F:hydrolase activity"/>
    <property type="evidence" value="ECO:0007669"/>
    <property type="project" value="UniProtKB-KW"/>
</dbReference>
<dbReference type="Gene3D" id="3.90.1300.10">
    <property type="entry name" value="Amidase signature (AS) domain"/>
    <property type="match status" value="1"/>
</dbReference>
<dbReference type="Pfam" id="PF01425">
    <property type="entry name" value="Amidase"/>
    <property type="match status" value="1"/>
</dbReference>
<dbReference type="OrthoDB" id="8872210at2"/>
<dbReference type="PANTHER" id="PTHR11895:SF169">
    <property type="entry name" value="GLUTAMYL-TRNA(GLN) AMIDOTRANSFERASE"/>
    <property type="match status" value="1"/>
</dbReference>
<evidence type="ECO:0000313" key="3">
    <source>
        <dbReference type="EMBL" id="SEO73513.1"/>
    </source>
</evidence>
<dbReference type="AlphaFoldDB" id="A0A1H8S5S7"/>
<dbReference type="InterPro" id="IPR036928">
    <property type="entry name" value="AS_sf"/>
</dbReference>
<name>A0A1H8S5S7_9GAMM</name>
<protein>
    <submittedName>
        <fullName evidence="3">Allophanate hydrolase</fullName>
    </submittedName>
</protein>
<gene>
    <name evidence="3" type="ORF">SAMN04488052_102478</name>
</gene>
<dbReference type="InterPro" id="IPR014085">
    <property type="entry name" value="Allophanate_hydrolase"/>
</dbReference>
<dbReference type="EMBL" id="FOEG01000002">
    <property type="protein sequence ID" value="SEO73513.1"/>
    <property type="molecule type" value="Genomic_DNA"/>
</dbReference>
<accession>A0A1H8S5S7</accession>
<organism evidence="3 4">
    <name type="scientific">Aquisalimonas asiatica</name>
    <dbReference type="NCBI Taxonomy" id="406100"/>
    <lineage>
        <taxon>Bacteria</taxon>
        <taxon>Pseudomonadati</taxon>
        <taxon>Pseudomonadota</taxon>
        <taxon>Gammaproteobacteria</taxon>
        <taxon>Chromatiales</taxon>
        <taxon>Ectothiorhodospiraceae</taxon>
        <taxon>Aquisalimonas</taxon>
    </lineage>
</organism>
<proteinExistence type="predicted"/>
<dbReference type="RefSeq" id="WP_091641360.1">
    <property type="nucleotide sequence ID" value="NZ_FOEG01000002.1"/>
</dbReference>
<dbReference type="InterPro" id="IPR053844">
    <property type="entry name" value="AH_C"/>
</dbReference>
<dbReference type="NCBIfam" id="NF006043">
    <property type="entry name" value="PRK08186.1"/>
    <property type="match status" value="1"/>
</dbReference>
<dbReference type="Pfam" id="PF21986">
    <property type="entry name" value="AH_C"/>
    <property type="match status" value="1"/>
</dbReference>
<dbReference type="Proteomes" id="UP000199657">
    <property type="component" value="Unassembled WGS sequence"/>
</dbReference>
<feature type="domain" description="Amidase" evidence="1">
    <location>
        <begin position="27"/>
        <end position="437"/>
    </location>
</feature>
<dbReference type="InterPro" id="IPR023631">
    <property type="entry name" value="Amidase_dom"/>
</dbReference>